<keyword evidence="4" id="KW-1185">Reference proteome</keyword>
<dbReference type="PROSITE" id="PS50102">
    <property type="entry name" value="RRM"/>
    <property type="match status" value="1"/>
</dbReference>
<evidence type="ECO:0000313" key="4">
    <source>
        <dbReference type="Proteomes" id="UP000092124"/>
    </source>
</evidence>
<evidence type="ECO:0000256" key="1">
    <source>
        <dbReference type="PROSITE-ProRule" id="PRU00176"/>
    </source>
</evidence>
<proteinExistence type="predicted"/>
<dbReference type="InterPro" id="IPR035979">
    <property type="entry name" value="RBD_domain_sf"/>
</dbReference>
<gene>
    <name evidence="3" type="ORF">A6R68_00761</name>
</gene>
<dbReference type="AlphaFoldDB" id="A0A1A6GWI8"/>
<evidence type="ECO:0000313" key="3">
    <source>
        <dbReference type="EMBL" id="OBS70698.1"/>
    </source>
</evidence>
<feature type="domain" description="RRM" evidence="2">
    <location>
        <begin position="8"/>
        <end position="93"/>
    </location>
</feature>
<organism evidence="3 4">
    <name type="scientific">Neotoma lepida</name>
    <name type="common">Desert woodrat</name>
    <dbReference type="NCBI Taxonomy" id="56216"/>
    <lineage>
        <taxon>Eukaryota</taxon>
        <taxon>Metazoa</taxon>
        <taxon>Chordata</taxon>
        <taxon>Craniata</taxon>
        <taxon>Vertebrata</taxon>
        <taxon>Euteleostomi</taxon>
        <taxon>Mammalia</taxon>
        <taxon>Eutheria</taxon>
        <taxon>Euarchontoglires</taxon>
        <taxon>Glires</taxon>
        <taxon>Rodentia</taxon>
        <taxon>Myomorpha</taxon>
        <taxon>Muroidea</taxon>
        <taxon>Cricetidae</taxon>
        <taxon>Neotominae</taxon>
        <taxon>Neotoma</taxon>
    </lineage>
</organism>
<dbReference type="Gene3D" id="3.30.70.330">
    <property type="match status" value="1"/>
</dbReference>
<dbReference type="Pfam" id="PF00076">
    <property type="entry name" value="RRM_1"/>
    <property type="match status" value="1"/>
</dbReference>
<dbReference type="STRING" id="56216.A0A1A6GWI8"/>
<name>A0A1A6GWI8_NEOLE</name>
<dbReference type="InterPro" id="IPR012677">
    <property type="entry name" value="Nucleotide-bd_a/b_plait_sf"/>
</dbReference>
<sequence>MVRQGDSHKLFIGNLPHEVDNSELMKFFQNYGKVVELHINSVGKLPNFSFVAHHVLRCSCLDVEEKTHVAKEGGLRNNGLRGPRGLVVDRTERWTRRPSPRRYDAETRVWHGQEDCNSKAAPNLEKNILLDKKPCATTEFQLLRHFSIFLPLPLPTAPFWLGMSYPPIARISQP</sequence>
<accession>A0A1A6GWI8</accession>
<dbReference type="Proteomes" id="UP000092124">
    <property type="component" value="Unassembled WGS sequence"/>
</dbReference>
<reference evidence="3 4" key="1">
    <citation type="submission" date="2016-06" db="EMBL/GenBank/DDBJ databases">
        <title>The Draft Genome Sequence and Annotation of the Desert Woodrat Neotoma lepida.</title>
        <authorList>
            <person name="Campbell M."/>
            <person name="Oakeson K.F."/>
            <person name="Yandell M."/>
            <person name="Halpert J.R."/>
            <person name="Dearing D."/>
        </authorList>
    </citation>
    <scope>NUCLEOTIDE SEQUENCE [LARGE SCALE GENOMIC DNA]</scope>
    <source>
        <strain evidence="3">417</strain>
        <tissue evidence="3">Liver</tissue>
    </source>
</reference>
<dbReference type="OrthoDB" id="339151at2759"/>
<dbReference type="EMBL" id="LZPO01066281">
    <property type="protein sequence ID" value="OBS70698.1"/>
    <property type="molecule type" value="Genomic_DNA"/>
</dbReference>
<dbReference type="GO" id="GO:0003723">
    <property type="term" value="F:RNA binding"/>
    <property type="evidence" value="ECO:0007669"/>
    <property type="project" value="UniProtKB-UniRule"/>
</dbReference>
<evidence type="ECO:0000259" key="2">
    <source>
        <dbReference type="PROSITE" id="PS50102"/>
    </source>
</evidence>
<keyword evidence="1" id="KW-0694">RNA-binding</keyword>
<protein>
    <recommendedName>
        <fullName evidence="2">RRM domain-containing protein</fullName>
    </recommendedName>
</protein>
<dbReference type="SUPFAM" id="SSF54928">
    <property type="entry name" value="RNA-binding domain, RBD"/>
    <property type="match status" value="1"/>
</dbReference>
<dbReference type="InterPro" id="IPR000504">
    <property type="entry name" value="RRM_dom"/>
</dbReference>
<comment type="caution">
    <text evidence="3">The sequence shown here is derived from an EMBL/GenBank/DDBJ whole genome shotgun (WGS) entry which is preliminary data.</text>
</comment>